<feature type="compositionally biased region" description="Low complexity" evidence="1">
    <location>
        <begin position="129"/>
        <end position="139"/>
    </location>
</feature>
<feature type="compositionally biased region" description="Basic residues" evidence="1">
    <location>
        <begin position="108"/>
        <end position="125"/>
    </location>
</feature>
<evidence type="ECO:0000313" key="2">
    <source>
        <dbReference type="EMBL" id="KAK4234982.1"/>
    </source>
</evidence>
<keyword evidence="3" id="KW-1185">Reference proteome</keyword>
<organism evidence="2 3">
    <name type="scientific">Achaetomium macrosporum</name>
    <dbReference type="NCBI Taxonomy" id="79813"/>
    <lineage>
        <taxon>Eukaryota</taxon>
        <taxon>Fungi</taxon>
        <taxon>Dikarya</taxon>
        <taxon>Ascomycota</taxon>
        <taxon>Pezizomycotina</taxon>
        <taxon>Sordariomycetes</taxon>
        <taxon>Sordariomycetidae</taxon>
        <taxon>Sordariales</taxon>
        <taxon>Chaetomiaceae</taxon>
        <taxon>Achaetomium</taxon>
    </lineage>
</organism>
<sequence length="319" mass="35392">MRPISLPPLIIPKRHSPVPVLLGNYQDCQQRQMEVPISRFRLVHRSPPNSPRPEPQLEIEDIDHIDLFKFYNPCLLPPTPIRPRPATQFVELPADSRHPAPCPNPSLRRSRHTVTRRGRSYRRHTSGTPYPRRAPSRSPSQPPPYSPGPAQARSPSPPQAPQPRRVSLPRWALSDLEDTAVGEEPDVERGATPDSEQTSDVGHNTPYAEPAPGLESRPGVVDEYGYPEQAHQQEQAALRELWGVIDGMLGPDTNLGDYDARSVSAASSIYSPWEGTGVDGWNDALRQGSNGSGDRVHGVCEAPQKAGWWRAFRQGLLLS</sequence>
<dbReference type="Proteomes" id="UP001303760">
    <property type="component" value="Unassembled WGS sequence"/>
</dbReference>
<evidence type="ECO:0000256" key="1">
    <source>
        <dbReference type="SAM" id="MobiDB-lite"/>
    </source>
</evidence>
<dbReference type="AlphaFoldDB" id="A0AAN7C584"/>
<proteinExistence type="predicted"/>
<dbReference type="EMBL" id="MU860309">
    <property type="protein sequence ID" value="KAK4234982.1"/>
    <property type="molecule type" value="Genomic_DNA"/>
</dbReference>
<reference evidence="2" key="1">
    <citation type="journal article" date="2023" name="Mol. Phylogenet. Evol.">
        <title>Genome-scale phylogeny and comparative genomics of the fungal order Sordariales.</title>
        <authorList>
            <person name="Hensen N."/>
            <person name="Bonometti L."/>
            <person name="Westerberg I."/>
            <person name="Brannstrom I.O."/>
            <person name="Guillou S."/>
            <person name="Cros-Aarteil S."/>
            <person name="Calhoun S."/>
            <person name="Haridas S."/>
            <person name="Kuo A."/>
            <person name="Mondo S."/>
            <person name="Pangilinan J."/>
            <person name="Riley R."/>
            <person name="LaButti K."/>
            <person name="Andreopoulos B."/>
            <person name="Lipzen A."/>
            <person name="Chen C."/>
            <person name="Yan M."/>
            <person name="Daum C."/>
            <person name="Ng V."/>
            <person name="Clum A."/>
            <person name="Steindorff A."/>
            <person name="Ohm R.A."/>
            <person name="Martin F."/>
            <person name="Silar P."/>
            <person name="Natvig D.O."/>
            <person name="Lalanne C."/>
            <person name="Gautier V."/>
            <person name="Ament-Velasquez S.L."/>
            <person name="Kruys A."/>
            <person name="Hutchinson M.I."/>
            <person name="Powell A.J."/>
            <person name="Barry K."/>
            <person name="Miller A.N."/>
            <person name="Grigoriev I.V."/>
            <person name="Debuchy R."/>
            <person name="Gladieux P."/>
            <person name="Hiltunen Thoren M."/>
            <person name="Johannesson H."/>
        </authorList>
    </citation>
    <scope>NUCLEOTIDE SEQUENCE</scope>
    <source>
        <strain evidence="2">CBS 532.94</strain>
    </source>
</reference>
<evidence type="ECO:0000313" key="3">
    <source>
        <dbReference type="Proteomes" id="UP001303760"/>
    </source>
</evidence>
<feature type="compositionally biased region" description="Acidic residues" evidence="1">
    <location>
        <begin position="175"/>
        <end position="186"/>
    </location>
</feature>
<gene>
    <name evidence="2" type="ORF">C8A03DRAFT_37197</name>
</gene>
<accession>A0AAN7C584</accession>
<feature type="region of interest" description="Disordered" evidence="1">
    <location>
        <begin position="94"/>
        <end position="218"/>
    </location>
</feature>
<name>A0AAN7C584_9PEZI</name>
<reference evidence="2" key="2">
    <citation type="submission" date="2023-05" db="EMBL/GenBank/DDBJ databases">
        <authorList>
            <consortium name="Lawrence Berkeley National Laboratory"/>
            <person name="Steindorff A."/>
            <person name="Hensen N."/>
            <person name="Bonometti L."/>
            <person name="Westerberg I."/>
            <person name="Brannstrom I.O."/>
            <person name="Guillou S."/>
            <person name="Cros-Aarteil S."/>
            <person name="Calhoun S."/>
            <person name="Haridas S."/>
            <person name="Kuo A."/>
            <person name="Mondo S."/>
            <person name="Pangilinan J."/>
            <person name="Riley R."/>
            <person name="Labutti K."/>
            <person name="Andreopoulos B."/>
            <person name="Lipzen A."/>
            <person name="Chen C."/>
            <person name="Yanf M."/>
            <person name="Daum C."/>
            <person name="Ng V."/>
            <person name="Clum A."/>
            <person name="Ohm R."/>
            <person name="Martin F."/>
            <person name="Silar P."/>
            <person name="Natvig D."/>
            <person name="Lalanne C."/>
            <person name="Gautier V."/>
            <person name="Ament-Velasquez S.L."/>
            <person name="Kruys A."/>
            <person name="Hutchinson M.I."/>
            <person name="Powell A.J."/>
            <person name="Barry K."/>
            <person name="Miller A.N."/>
            <person name="Grigoriev I.V."/>
            <person name="Debuchy R."/>
            <person name="Gladieux P."/>
            <person name="Thoren M.H."/>
            <person name="Johannesson H."/>
        </authorList>
    </citation>
    <scope>NUCLEOTIDE SEQUENCE</scope>
    <source>
        <strain evidence="2">CBS 532.94</strain>
    </source>
</reference>
<protein>
    <submittedName>
        <fullName evidence="2">Uncharacterized protein</fullName>
    </submittedName>
</protein>
<comment type="caution">
    <text evidence="2">The sequence shown here is derived from an EMBL/GenBank/DDBJ whole genome shotgun (WGS) entry which is preliminary data.</text>
</comment>